<keyword evidence="5" id="KW-0539">Nucleus</keyword>
<dbReference type="CDD" id="cd00067">
    <property type="entry name" value="GAL4"/>
    <property type="match status" value="1"/>
</dbReference>
<dbReference type="InterPro" id="IPR051089">
    <property type="entry name" value="prtT"/>
</dbReference>
<dbReference type="CDD" id="cd12148">
    <property type="entry name" value="fungal_TF_MHR"/>
    <property type="match status" value="1"/>
</dbReference>
<evidence type="ECO:0000256" key="2">
    <source>
        <dbReference type="ARBA" id="ARBA00023015"/>
    </source>
</evidence>
<dbReference type="GO" id="GO:0000981">
    <property type="term" value="F:DNA-binding transcription factor activity, RNA polymerase II-specific"/>
    <property type="evidence" value="ECO:0007669"/>
    <property type="project" value="InterPro"/>
</dbReference>
<dbReference type="PROSITE" id="PS50048">
    <property type="entry name" value="ZN2_CY6_FUNGAL_2"/>
    <property type="match status" value="1"/>
</dbReference>
<dbReference type="GO" id="GO:0000976">
    <property type="term" value="F:transcription cis-regulatory region binding"/>
    <property type="evidence" value="ECO:0007669"/>
    <property type="project" value="TreeGrafter"/>
</dbReference>
<protein>
    <recommendedName>
        <fullName evidence="7">Zn(2)-C6 fungal-type domain-containing protein</fullName>
    </recommendedName>
</protein>
<dbReference type="EMBL" id="KV454406">
    <property type="protein sequence ID" value="ODQ68397.1"/>
    <property type="molecule type" value="Genomic_DNA"/>
</dbReference>
<dbReference type="STRING" id="857566.A0A1E3PU73"/>
<evidence type="ECO:0000256" key="6">
    <source>
        <dbReference type="SAM" id="MobiDB-lite"/>
    </source>
</evidence>
<dbReference type="OrthoDB" id="2341546at2759"/>
<dbReference type="Pfam" id="PF00172">
    <property type="entry name" value="Zn_clus"/>
    <property type="match status" value="1"/>
</dbReference>
<evidence type="ECO:0000313" key="9">
    <source>
        <dbReference type="Proteomes" id="UP000095009"/>
    </source>
</evidence>
<reference evidence="8 9" key="1">
    <citation type="journal article" date="2016" name="Proc. Natl. Acad. Sci. U.S.A.">
        <title>Comparative genomics of biotechnologically important yeasts.</title>
        <authorList>
            <person name="Riley R."/>
            <person name="Haridas S."/>
            <person name="Wolfe K.H."/>
            <person name="Lopes M.R."/>
            <person name="Hittinger C.T."/>
            <person name="Goeker M."/>
            <person name="Salamov A.A."/>
            <person name="Wisecaver J.H."/>
            <person name="Long T.M."/>
            <person name="Calvey C.H."/>
            <person name="Aerts A.L."/>
            <person name="Barry K.W."/>
            <person name="Choi C."/>
            <person name="Clum A."/>
            <person name="Coughlan A.Y."/>
            <person name="Deshpande S."/>
            <person name="Douglass A.P."/>
            <person name="Hanson S.J."/>
            <person name="Klenk H.-P."/>
            <person name="LaButti K.M."/>
            <person name="Lapidus A."/>
            <person name="Lindquist E.A."/>
            <person name="Lipzen A.M."/>
            <person name="Meier-Kolthoff J.P."/>
            <person name="Ohm R.A."/>
            <person name="Otillar R.P."/>
            <person name="Pangilinan J.L."/>
            <person name="Peng Y."/>
            <person name="Rokas A."/>
            <person name="Rosa C.A."/>
            <person name="Scheuner C."/>
            <person name="Sibirny A.A."/>
            <person name="Slot J.C."/>
            <person name="Stielow J.B."/>
            <person name="Sun H."/>
            <person name="Kurtzman C.P."/>
            <person name="Blackwell M."/>
            <person name="Grigoriev I.V."/>
            <person name="Jeffries T.W."/>
        </authorList>
    </citation>
    <scope>NUCLEOTIDE SEQUENCE [LARGE SCALE GENOMIC DNA]</scope>
    <source>
        <strain evidence="8 9">DSM 6958</strain>
    </source>
</reference>
<evidence type="ECO:0000313" key="8">
    <source>
        <dbReference type="EMBL" id="ODQ68397.1"/>
    </source>
</evidence>
<evidence type="ECO:0000256" key="5">
    <source>
        <dbReference type="ARBA" id="ARBA00023242"/>
    </source>
</evidence>
<organism evidence="8 9">
    <name type="scientific">Nadsonia fulvescens var. elongata DSM 6958</name>
    <dbReference type="NCBI Taxonomy" id="857566"/>
    <lineage>
        <taxon>Eukaryota</taxon>
        <taxon>Fungi</taxon>
        <taxon>Dikarya</taxon>
        <taxon>Ascomycota</taxon>
        <taxon>Saccharomycotina</taxon>
        <taxon>Dipodascomycetes</taxon>
        <taxon>Dipodascales</taxon>
        <taxon>Dipodascales incertae sedis</taxon>
        <taxon>Nadsonia</taxon>
    </lineage>
</organism>
<evidence type="ECO:0000256" key="4">
    <source>
        <dbReference type="ARBA" id="ARBA00023163"/>
    </source>
</evidence>
<sequence>MFNVIKKVACVECRQQKVKCDATGEYPCNRCQKRGLQCSLNPDFKRVYKRARLAEVEKQVKDLKSVLEAQVYPEKRDVPDSTAQYPEQFKKAQKISEGNILRSKKPVFSPLSSSINGNDTLTTLALERDKVMNSDQSVSQVRMAIAGQTNNSTGAQVAPIPSYLEIKADVNFASELPSPKLKHNQLASKSLPLSYDNNVPETENIMKYGEEEKGTSIIASVFCRPKTLENVTLNSEIINDLYQEYVNNYHTFLPFVDLKGGPEAIFSRSPPLFWTMMFVASRRYTKSHSIINGGDLTLRLGPSIKKCLAELAISPITRPLDGIGGTPVFNIASVYSVQAFLIYTTWPPVTSSLSADSSWNTCGIALFTAVRIGLHSPVHSSGHKKFNSMEKMNSKMSLSKISEQIRTWICCNIVSTSVATVFGFPSFTHFDSSTLLVAQQNGSRPEIPVVIEQMMTIAVMEEEIEKTLNSNPHDPFSLCGSFERLSLIKILAKKLDAMESVAANYDYTRRFMFLAVRVHLYTYYFLDNTQLSALQLEKGYMQVYNAALALLEHCNLTQCQSKHQGGGKRFQRYIPGTFVQVIWQTSCIIARIYHSPYAAVVDAEAGKRLYQVAARCLSEASILRHDLAYRASEIIRQIWHFYKHLNSRNISTTKVSIRTRFTASVLIDTLWVMREECGIRSMGPIPDTARGGAGPMGVENSDRAGHHENQSVDETTAATTKVFTSIPLDPRPILAAGNGGSFGEYTPESSNEVGELHISPHDPNAGSLSGSAVPTAATAKALLEPTGVRRTSQYPETLAGPCLESSSPLAVLTPLATQGGSGGSMSSGGGESQADITKWDMDAVWKDVDWLMTDFGFLVNG</sequence>
<evidence type="ECO:0000256" key="3">
    <source>
        <dbReference type="ARBA" id="ARBA00023125"/>
    </source>
</evidence>
<dbReference type="Proteomes" id="UP000095009">
    <property type="component" value="Unassembled WGS sequence"/>
</dbReference>
<keyword evidence="3" id="KW-0238">DNA-binding</keyword>
<evidence type="ECO:0000259" key="7">
    <source>
        <dbReference type="PROSITE" id="PS50048"/>
    </source>
</evidence>
<dbReference type="SUPFAM" id="SSF57701">
    <property type="entry name" value="Zn2/Cys6 DNA-binding domain"/>
    <property type="match status" value="1"/>
</dbReference>
<accession>A0A1E3PU73</accession>
<dbReference type="SMART" id="SM00066">
    <property type="entry name" value="GAL4"/>
    <property type="match status" value="1"/>
</dbReference>
<dbReference type="InterPro" id="IPR001138">
    <property type="entry name" value="Zn2Cys6_DnaBD"/>
</dbReference>
<dbReference type="GO" id="GO:0005634">
    <property type="term" value="C:nucleus"/>
    <property type="evidence" value="ECO:0007669"/>
    <property type="project" value="UniProtKB-SubCell"/>
</dbReference>
<keyword evidence="4" id="KW-0804">Transcription</keyword>
<name>A0A1E3PU73_9ASCO</name>
<feature type="domain" description="Zn(2)-C6 fungal-type" evidence="7">
    <location>
        <begin position="9"/>
        <end position="40"/>
    </location>
</feature>
<feature type="region of interest" description="Disordered" evidence="6">
    <location>
        <begin position="683"/>
        <end position="717"/>
    </location>
</feature>
<dbReference type="Gene3D" id="4.10.240.10">
    <property type="entry name" value="Zn(2)-C6 fungal-type DNA-binding domain"/>
    <property type="match status" value="1"/>
</dbReference>
<keyword evidence="9" id="KW-1185">Reference proteome</keyword>
<dbReference type="GO" id="GO:0008270">
    <property type="term" value="F:zinc ion binding"/>
    <property type="evidence" value="ECO:0007669"/>
    <property type="project" value="InterPro"/>
</dbReference>
<feature type="compositionally biased region" description="Basic and acidic residues" evidence="6">
    <location>
        <begin position="700"/>
        <end position="710"/>
    </location>
</feature>
<dbReference type="PANTHER" id="PTHR31845">
    <property type="entry name" value="FINGER DOMAIN PROTEIN, PUTATIVE-RELATED"/>
    <property type="match status" value="1"/>
</dbReference>
<gene>
    <name evidence="8" type="ORF">NADFUDRAFT_49041</name>
</gene>
<dbReference type="PANTHER" id="PTHR31845:SF21">
    <property type="entry name" value="REGULATORY PROTEIN LEU3"/>
    <property type="match status" value="1"/>
</dbReference>
<proteinExistence type="predicted"/>
<dbReference type="InterPro" id="IPR036864">
    <property type="entry name" value="Zn2-C6_fun-type_DNA-bd_sf"/>
</dbReference>
<evidence type="ECO:0000256" key="1">
    <source>
        <dbReference type="ARBA" id="ARBA00004123"/>
    </source>
</evidence>
<dbReference type="PROSITE" id="PS00463">
    <property type="entry name" value="ZN2_CY6_FUNGAL_1"/>
    <property type="match status" value="1"/>
</dbReference>
<comment type="subcellular location">
    <subcellularLocation>
        <location evidence="1">Nucleus</location>
    </subcellularLocation>
</comment>
<dbReference type="AlphaFoldDB" id="A0A1E3PU73"/>
<keyword evidence="2" id="KW-0805">Transcription regulation</keyword>